<dbReference type="AlphaFoldDB" id="A0A9E8SPA4"/>
<dbReference type="Pfam" id="PF07495">
    <property type="entry name" value="Y_Y_Y"/>
    <property type="match status" value="1"/>
</dbReference>
<evidence type="ECO:0000259" key="3">
    <source>
        <dbReference type="Pfam" id="PF07495"/>
    </source>
</evidence>
<accession>A0A9E8SPA4</accession>
<proteinExistence type="predicted"/>
<keyword evidence="1" id="KW-1133">Transmembrane helix</keyword>
<keyword evidence="1" id="KW-0812">Transmembrane</keyword>
<evidence type="ECO:0000256" key="1">
    <source>
        <dbReference type="SAM" id="Phobius"/>
    </source>
</evidence>
<dbReference type="SUPFAM" id="SSF55874">
    <property type="entry name" value="ATPase domain of HSP90 chaperone/DNA topoisomerase II/histidine kinase"/>
    <property type="match status" value="1"/>
</dbReference>
<dbReference type="GO" id="GO:0000155">
    <property type="term" value="F:phosphorelay sensor kinase activity"/>
    <property type="evidence" value="ECO:0007669"/>
    <property type="project" value="InterPro"/>
</dbReference>
<dbReference type="InterPro" id="IPR013783">
    <property type="entry name" value="Ig-like_fold"/>
</dbReference>
<dbReference type="InterPro" id="IPR010559">
    <property type="entry name" value="Sig_transdc_His_kin_internal"/>
</dbReference>
<dbReference type="Gene3D" id="3.30.565.10">
    <property type="entry name" value="Histidine kinase-like ATPase, C-terminal domain"/>
    <property type="match status" value="1"/>
</dbReference>
<dbReference type="PANTHER" id="PTHR34220">
    <property type="entry name" value="SENSOR HISTIDINE KINASE YPDA"/>
    <property type="match status" value="1"/>
</dbReference>
<dbReference type="KEGG" id="dpf:ON006_11295"/>
<dbReference type="EMBL" id="CP112998">
    <property type="protein sequence ID" value="WAC14521.1"/>
    <property type="molecule type" value="Genomic_DNA"/>
</dbReference>
<dbReference type="InterPro" id="IPR050640">
    <property type="entry name" value="Bact_2-comp_sensor_kinase"/>
</dbReference>
<evidence type="ECO:0000259" key="2">
    <source>
        <dbReference type="Pfam" id="PF06580"/>
    </source>
</evidence>
<evidence type="ECO:0000313" key="5">
    <source>
        <dbReference type="Proteomes" id="UP001164653"/>
    </source>
</evidence>
<dbReference type="Gene3D" id="2.130.10.10">
    <property type="entry name" value="YVTN repeat-like/Quinoprotein amine dehydrogenase"/>
    <property type="match status" value="2"/>
</dbReference>
<dbReference type="Pfam" id="PF07494">
    <property type="entry name" value="Reg_prop"/>
    <property type="match status" value="3"/>
</dbReference>
<keyword evidence="5" id="KW-1185">Reference proteome</keyword>
<name>A0A9E8SPA4_9BACT</name>
<protein>
    <submittedName>
        <fullName evidence="4">Histidine kinase</fullName>
    </submittedName>
</protein>
<dbReference type="GO" id="GO:0016020">
    <property type="term" value="C:membrane"/>
    <property type="evidence" value="ECO:0007669"/>
    <property type="project" value="InterPro"/>
</dbReference>
<feature type="transmembrane region" description="Helical" evidence="1">
    <location>
        <begin position="781"/>
        <end position="799"/>
    </location>
</feature>
<dbReference type="InterPro" id="IPR015943">
    <property type="entry name" value="WD40/YVTN_repeat-like_dom_sf"/>
</dbReference>
<dbReference type="InterPro" id="IPR011123">
    <property type="entry name" value="Y_Y_Y"/>
</dbReference>
<keyword evidence="4" id="KW-0418">Kinase</keyword>
<organism evidence="4 5">
    <name type="scientific">Dyadobacter pollutisoli</name>
    <dbReference type="NCBI Taxonomy" id="2910158"/>
    <lineage>
        <taxon>Bacteria</taxon>
        <taxon>Pseudomonadati</taxon>
        <taxon>Bacteroidota</taxon>
        <taxon>Cytophagia</taxon>
        <taxon>Cytophagales</taxon>
        <taxon>Spirosomataceae</taxon>
        <taxon>Dyadobacter</taxon>
    </lineage>
</organism>
<dbReference type="Pfam" id="PF06580">
    <property type="entry name" value="His_kinase"/>
    <property type="match status" value="1"/>
</dbReference>
<dbReference type="Gene3D" id="2.60.40.10">
    <property type="entry name" value="Immunoglobulins"/>
    <property type="match status" value="1"/>
</dbReference>
<dbReference type="InterPro" id="IPR036890">
    <property type="entry name" value="HATPase_C_sf"/>
</dbReference>
<sequence length="1027" mass="117432">MGHLIVQFALVTHFHSKCIPVVFLRQLKIGVVVLLMTAKQSCLAQLPDFNVQLLDESNGIQTTDISTLVRDKQGFLWMMSSRHLQRFDGQNVKRIETEGEDLTDVTADTSGTIWTVTDSEIRRYVNDLKGFEKIKTIGPKIERLNKLYKLHVTPDNRVWANAGKGLYCYDPAKNAFIFHPLPGLEKHYFYRRIFSQRSHQLYLGDVHTIFCYNTRTRKVRSAPFKNVKSVVPITDDIAWVTDSRLQTHEINFATGTVSNVHGKDQHRASVFPAASLISVIPFKSNTYLVNTTKGCYLFDRETGVLKKALINDSGKQLPNDENYADFYDKEGTQWILCQEGIMFFRPLEHNIGWLRGFSHVEKGWSNIVRAITEDDRGNVWLGTASGLSSMNLASGQMKSVDPKAVTRQLFPGGAIRGLIFDGKNLIVGPETGRPFIFDPVRETFMDVQYPAGEEGQNLKAKLDTELIATIYPLISGHFLVVGEMSCYLLEKGTYRISERNFKGAENNIQAVKEDKNGNFWMGSYRGLMYVDKDFKTHFQDAAFSPGYLVSSVLIRNDSTVWCGSVGLYEVVRSKNKLKRRLIFPELRNQRITVLHQDKGGRIWIGGDDGLYHLNVKGNKLEWFDIWDNIQNKRLNANSLLESRSGYLFIGGFNGLNYFDPEKIESREEKLNVSITAVRINQDDSLFMLKQAPLQLSWKQNSFEFQFVTAYFRNPQKLIYRYRLVGLDNGWTLNGRNNRVRFSALPPGEYTFTVAASLDGVTWHETPRPFSFEIMRPFWKQLWFIALCVVVAGVLGYWLFKRRVTAIRRQTALREQVAEMEMKALRAQMNPHFIFNCLNSINRYIVKSDNATASLYLTRFSKLIRLILDNSNSKKVLLSNELEALKLYIEMERIRFDEKFEYHINLGEEVNADSVEVPSLIIQPYVENAIWHGLLHKETSGSLWVHVNMLDDNMLECVVEDNGIGREKARDFRSKSATSKKSLGMKLTEDRIAVLNQYAQTSASVEIIDLVDGDHKAAGTRVVIKIPV</sequence>
<dbReference type="RefSeq" id="WP_244819890.1">
    <property type="nucleotide sequence ID" value="NZ_CP112998.1"/>
</dbReference>
<dbReference type="PANTHER" id="PTHR34220:SF7">
    <property type="entry name" value="SENSOR HISTIDINE KINASE YPDA"/>
    <property type="match status" value="1"/>
</dbReference>
<reference evidence="4" key="1">
    <citation type="submission" date="2022-11" db="EMBL/GenBank/DDBJ databases">
        <title>Dyadobacter pollutisoli sp. nov., isolated from plastic dumped soil.</title>
        <authorList>
            <person name="Kim J.M."/>
            <person name="Kim K.R."/>
            <person name="Lee J.K."/>
            <person name="Hao L."/>
            <person name="Jeon C.O."/>
        </authorList>
    </citation>
    <scope>NUCLEOTIDE SEQUENCE</scope>
    <source>
        <strain evidence="4">U1</strain>
    </source>
</reference>
<dbReference type="InterPro" id="IPR011110">
    <property type="entry name" value="Reg_prop"/>
</dbReference>
<feature type="domain" description="Signal transduction histidine kinase internal region" evidence="2">
    <location>
        <begin position="819"/>
        <end position="899"/>
    </location>
</feature>
<keyword evidence="4" id="KW-0808">Transferase</keyword>
<gene>
    <name evidence="4" type="ORF">ON006_11295</name>
</gene>
<feature type="domain" description="Two component regulator three Y" evidence="3">
    <location>
        <begin position="712"/>
        <end position="773"/>
    </location>
</feature>
<dbReference type="SUPFAM" id="SSF63829">
    <property type="entry name" value="Calcium-dependent phosphotriesterase"/>
    <property type="match status" value="2"/>
</dbReference>
<keyword evidence="1" id="KW-0472">Membrane</keyword>
<evidence type="ECO:0000313" key="4">
    <source>
        <dbReference type="EMBL" id="WAC14521.1"/>
    </source>
</evidence>
<dbReference type="Proteomes" id="UP001164653">
    <property type="component" value="Chromosome"/>
</dbReference>